<reference evidence="1" key="1">
    <citation type="submission" date="2020-11" db="EMBL/GenBank/DDBJ databases">
        <title>Sequencing the genomes of 1000 actinobacteria strains.</title>
        <authorList>
            <person name="Klenk H.-P."/>
        </authorList>
    </citation>
    <scope>NUCLEOTIDE SEQUENCE</scope>
    <source>
        <strain evidence="1">DSM 45632</strain>
    </source>
</reference>
<dbReference type="AlphaFoldDB" id="A0A931GUT4"/>
<organism evidence="1 2">
    <name type="scientific">Corynebacterium aquatimens</name>
    <dbReference type="NCBI Taxonomy" id="1190508"/>
    <lineage>
        <taxon>Bacteria</taxon>
        <taxon>Bacillati</taxon>
        <taxon>Actinomycetota</taxon>
        <taxon>Actinomycetes</taxon>
        <taxon>Mycobacteriales</taxon>
        <taxon>Corynebacteriaceae</taxon>
        <taxon>Corynebacterium</taxon>
    </lineage>
</organism>
<dbReference type="RefSeq" id="WP_196825384.1">
    <property type="nucleotide sequence ID" value="NZ_CP046980.1"/>
</dbReference>
<accession>A0A931GUT4</accession>
<gene>
    <name evidence="1" type="ORF">IW254_002074</name>
</gene>
<comment type="caution">
    <text evidence="1">The sequence shown here is derived from an EMBL/GenBank/DDBJ whole genome shotgun (WGS) entry which is preliminary data.</text>
</comment>
<proteinExistence type="predicted"/>
<protein>
    <submittedName>
        <fullName evidence="1">Uncharacterized protein</fullName>
    </submittedName>
</protein>
<sequence length="101" mass="10909">MNTQHLNLDIQQALDKINQLRTDAVSISPLPLHLMAPTGPTGAFALALDDAAAAANDYAKQCCETVLDIADSMESFTHEAQAIDEDLGAELDRFDRKGHMA</sequence>
<evidence type="ECO:0000313" key="1">
    <source>
        <dbReference type="EMBL" id="MBG6123105.1"/>
    </source>
</evidence>
<name>A0A931GUT4_9CORY</name>
<dbReference type="Proteomes" id="UP000658613">
    <property type="component" value="Unassembled WGS sequence"/>
</dbReference>
<evidence type="ECO:0000313" key="2">
    <source>
        <dbReference type="Proteomes" id="UP000658613"/>
    </source>
</evidence>
<dbReference type="EMBL" id="JADOUE010000001">
    <property type="protein sequence ID" value="MBG6123105.1"/>
    <property type="molecule type" value="Genomic_DNA"/>
</dbReference>
<keyword evidence="2" id="KW-1185">Reference proteome</keyword>